<proteinExistence type="predicted"/>
<dbReference type="PANTHER" id="PTHR10000">
    <property type="entry name" value="PHOSPHOSERINE PHOSPHATASE"/>
    <property type="match status" value="1"/>
</dbReference>
<protein>
    <submittedName>
        <fullName evidence="1">HAD hydrolase family protein</fullName>
    </submittedName>
</protein>
<dbReference type="Gene3D" id="3.30.1240.10">
    <property type="match status" value="1"/>
</dbReference>
<dbReference type="RefSeq" id="WP_252591676.1">
    <property type="nucleotide sequence ID" value="NZ_CP099489.1"/>
</dbReference>
<dbReference type="InterPro" id="IPR023214">
    <property type="entry name" value="HAD_sf"/>
</dbReference>
<gene>
    <name evidence="1" type="ORF">NF556_14770</name>
</gene>
<dbReference type="SUPFAM" id="SSF56784">
    <property type="entry name" value="HAD-like"/>
    <property type="match status" value="1"/>
</dbReference>
<dbReference type="Proteomes" id="UP001056455">
    <property type="component" value="Chromosome"/>
</dbReference>
<sequence length="264" mass="27905">MTRLETMSQTLVVADLDGTLTFTEDPPEPAVMAAWDRLTSIRGVRMAVATARAPVFVRNWFRHRLQHTDAVCCNGALVLPAGGPASPWALPVPAVHQVTRQLASTAVSYRVDYGEHFVARGPDVMPWMLDAHRRELAPDVAPRCDGVVRMLVSCSKAAQQATAGLSGVTVIPHSTGDADVVATGVGKEAAVATLRRGGEQMIALGNDENDRGLLQAADAAYVVGTRLTDLDAAPHVRRVPAGTPPVAGLLTDLADSLARRAVPA</sequence>
<dbReference type="Pfam" id="PF08282">
    <property type="entry name" value="Hydrolase_3"/>
    <property type="match status" value="1"/>
</dbReference>
<name>A0ABY4YQ22_9MICO</name>
<dbReference type="PANTHER" id="PTHR10000:SF8">
    <property type="entry name" value="HAD SUPERFAMILY HYDROLASE-LIKE, TYPE 3"/>
    <property type="match status" value="1"/>
</dbReference>
<dbReference type="GO" id="GO:0016787">
    <property type="term" value="F:hydrolase activity"/>
    <property type="evidence" value="ECO:0007669"/>
    <property type="project" value="UniProtKB-KW"/>
</dbReference>
<dbReference type="EMBL" id="CP099489">
    <property type="protein sequence ID" value="USQ78881.1"/>
    <property type="molecule type" value="Genomic_DNA"/>
</dbReference>
<reference evidence="1" key="1">
    <citation type="submission" date="2022-06" db="EMBL/GenBank/DDBJ databases">
        <title>Ornithinimicrobium HY1793.</title>
        <authorList>
            <person name="Huang Y."/>
        </authorList>
    </citation>
    <scope>NUCLEOTIDE SEQUENCE</scope>
    <source>
        <strain evidence="1">HY1793</strain>
    </source>
</reference>
<keyword evidence="1" id="KW-0378">Hydrolase</keyword>
<keyword evidence="2" id="KW-1185">Reference proteome</keyword>
<organism evidence="1 2">
    <name type="scientific">Ornithinimicrobium faecis</name>
    <dbReference type="NCBI Taxonomy" id="2934158"/>
    <lineage>
        <taxon>Bacteria</taxon>
        <taxon>Bacillati</taxon>
        <taxon>Actinomycetota</taxon>
        <taxon>Actinomycetes</taxon>
        <taxon>Micrococcales</taxon>
        <taxon>Ornithinimicrobiaceae</taxon>
        <taxon>Ornithinimicrobium</taxon>
    </lineage>
</organism>
<evidence type="ECO:0000313" key="2">
    <source>
        <dbReference type="Proteomes" id="UP001056455"/>
    </source>
</evidence>
<dbReference type="InterPro" id="IPR036412">
    <property type="entry name" value="HAD-like_sf"/>
</dbReference>
<evidence type="ECO:0000313" key="1">
    <source>
        <dbReference type="EMBL" id="USQ78881.1"/>
    </source>
</evidence>
<accession>A0ABY4YQ22</accession>
<dbReference type="Gene3D" id="3.40.50.1000">
    <property type="entry name" value="HAD superfamily/HAD-like"/>
    <property type="match status" value="1"/>
</dbReference>